<sequence>MLSVHSKEMLLQFRFPVQPKQLSADLVKAAKQFDALVAALPLSD</sequence>
<gene>
    <name evidence="4" type="ORF">BRAA04T17040Z</name>
    <name evidence="3" type="ORF">BRAA09T40460Z</name>
    <name evidence="2" type="ORF">BRAPAZ1V2_A04P15140.2</name>
    <name evidence="1" type="ORF">BRAPAZ1V2_A09P62730.2</name>
</gene>
<proteinExistence type="predicted"/>
<dbReference type="EMBL" id="LR031568">
    <property type="protein sequence ID" value="VDC62849.1"/>
    <property type="molecule type" value="Genomic_DNA"/>
</dbReference>
<evidence type="ECO:0000313" key="3">
    <source>
        <dbReference type="EMBL" id="VDC62849.1"/>
    </source>
</evidence>
<evidence type="ECO:0000313" key="1">
    <source>
        <dbReference type="EMBL" id="CAG7865806.1"/>
    </source>
</evidence>
<accession>A0A3P6C2Z4</accession>
<evidence type="ECO:0000313" key="4">
    <source>
        <dbReference type="EMBL" id="VDD12593.1"/>
    </source>
</evidence>
<dbReference type="EMBL" id="LS974620">
    <property type="protein sequence ID" value="CAG7906613.1"/>
    <property type="molecule type" value="Genomic_DNA"/>
</dbReference>
<dbReference type="Proteomes" id="UP000694005">
    <property type="component" value="Chromosome A09"/>
</dbReference>
<name>A0A3P6C2Z4_BRACM</name>
<dbReference type="Gramene" id="A09p62730.2_BraZ1">
    <property type="protein sequence ID" value="A09p62730.2_BraZ1.CDS"/>
    <property type="gene ID" value="A09g62730.2_BraZ1"/>
</dbReference>
<dbReference type="Gramene" id="A04p15140.2_BraZ1">
    <property type="protein sequence ID" value="A04p15140.2_BraZ1.CDS"/>
    <property type="gene ID" value="A04g15140.2_BraZ1"/>
</dbReference>
<dbReference type="Proteomes" id="UP000694005">
    <property type="component" value="Chromosome A04"/>
</dbReference>
<dbReference type="EMBL" id="LR031576">
    <property type="protein sequence ID" value="VDD12593.1"/>
    <property type="molecule type" value="Genomic_DNA"/>
</dbReference>
<reference evidence="4" key="1">
    <citation type="submission" date="2018-11" db="EMBL/GenBank/DDBJ databases">
        <authorList>
            <consortium name="Genoscope - CEA"/>
            <person name="William W."/>
        </authorList>
    </citation>
    <scope>NUCLEOTIDE SEQUENCE</scope>
</reference>
<dbReference type="EMBL" id="LS974625">
    <property type="protein sequence ID" value="CAG7865806.1"/>
    <property type="molecule type" value="Genomic_DNA"/>
</dbReference>
<evidence type="ECO:0000313" key="2">
    <source>
        <dbReference type="EMBL" id="CAG7906613.1"/>
    </source>
</evidence>
<protein>
    <submittedName>
        <fullName evidence="1 2">Uncharacterized protein</fullName>
    </submittedName>
</protein>
<organism evidence="4">
    <name type="scientific">Brassica campestris</name>
    <name type="common">Field mustard</name>
    <dbReference type="NCBI Taxonomy" id="3711"/>
    <lineage>
        <taxon>Eukaryota</taxon>
        <taxon>Viridiplantae</taxon>
        <taxon>Streptophyta</taxon>
        <taxon>Embryophyta</taxon>
        <taxon>Tracheophyta</taxon>
        <taxon>Spermatophyta</taxon>
        <taxon>Magnoliopsida</taxon>
        <taxon>eudicotyledons</taxon>
        <taxon>Gunneridae</taxon>
        <taxon>Pentapetalae</taxon>
        <taxon>rosids</taxon>
        <taxon>malvids</taxon>
        <taxon>Brassicales</taxon>
        <taxon>Brassicaceae</taxon>
        <taxon>Brassiceae</taxon>
        <taxon>Brassica</taxon>
    </lineage>
</organism>
<dbReference type="AlphaFoldDB" id="A0A3P6C2Z4"/>